<evidence type="ECO:0000313" key="3">
    <source>
        <dbReference type="EMBL" id="TGJ81010.1"/>
    </source>
</evidence>
<reference evidence="3 4" key="1">
    <citation type="submission" date="2019-03" db="EMBL/GenBank/DDBJ databases">
        <title>Draft genome sequence of Xylaria hypoxylon DSM 108379, a ubiquitous saprotrophic-parasitic fungi on hardwood.</title>
        <authorList>
            <person name="Buettner E."/>
            <person name="Leonhardt S."/>
            <person name="Gebauer A.M."/>
            <person name="Liers C."/>
            <person name="Hofrichter M."/>
            <person name="Kellner H."/>
        </authorList>
    </citation>
    <scope>NUCLEOTIDE SEQUENCE [LARGE SCALE GENOMIC DNA]</scope>
    <source>
        <strain evidence="3 4">DSM 108379</strain>
    </source>
</reference>
<proteinExistence type="predicted"/>
<evidence type="ECO:0000256" key="1">
    <source>
        <dbReference type="SAM" id="Coils"/>
    </source>
</evidence>
<evidence type="ECO:0000313" key="4">
    <source>
        <dbReference type="Proteomes" id="UP000297716"/>
    </source>
</evidence>
<comment type="caution">
    <text evidence="3">The sequence shown here is derived from an EMBL/GenBank/DDBJ whole genome shotgun (WGS) entry which is preliminary data.</text>
</comment>
<dbReference type="EMBL" id="SKBN01000190">
    <property type="protein sequence ID" value="TGJ81010.1"/>
    <property type="molecule type" value="Genomic_DNA"/>
</dbReference>
<dbReference type="AlphaFoldDB" id="A0A4Z0YPU4"/>
<feature type="compositionally biased region" description="Polar residues" evidence="2">
    <location>
        <begin position="1"/>
        <end position="20"/>
    </location>
</feature>
<name>A0A4Z0YPU4_9PEZI</name>
<accession>A0A4Z0YPU4</accession>
<dbReference type="Proteomes" id="UP000297716">
    <property type="component" value="Unassembled WGS sequence"/>
</dbReference>
<evidence type="ECO:0000256" key="2">
    <source>
        <dbReference type="SAM" id="MobiDB-lite"/>
    </source>
</evidence>
<dbReference type="OrthoDB" id="4749037at2759"/>
<gene>
    <name evidence="3" type="ORF">E0Z10_g7763</name>
</gene>
<feature type="region of interest" description="Disordered" evidence="2">
    <location>
        <begin position="89"/>
        <end position="111"/>
    </location>
</feature>
<feature type="coiled-coil region" evidence="1">
    <location>
        <begin position="211"/>
        <end position="238"/>
    </location>
</feature>
<keyword evidence="1" id="KW-0175">Coiled coil</keyword>
<feature type="compositionally biased region" description="Low complexity" evidence="2">
    <location>
        <begin position="96"/>
        <end position="110"/>
    </location>
</feature>
<protein>
    <submittedName>
        <fullName evidence="3">Uncharacterized protein</fullName>
    </submittedName>
</protein>
<feature type="region of interest" description="Disordered" evidence="2">
    <location>
        <begin position="1"/>
        <end position="40"/>
    </location>
</feature>
<organism evidence="3 4">
    <name type="scientific">Xylaria hypoxylon</name>
    <dbReference type="NCBI Taxonomy" id="37992"/>
    <lineage>
        <taxon>Eukaryota</taxon>
        <taxon>Fungi</taxon>
        <taxon>Dikarya</taxon>
        <taxon>Ascomycota</taxon>
        <taxon>Pezizomycotina</taxon>
        <taxon>Sordariomycetes</taxon>
        <taxon>Xylariomycetidae</taxon>
        <taxon>Xylariales</taxon>
        <taxon>Xylariaceae</taxon>
        <taxon>Xylaria</taxon>
    </lineage>
</organism>
<sequence>MASSSLAIRAAGSSSTQMKHSSNHDKSTPTSPSPSLWPETVLPIPASARRVQFNTASEMPDTEGCVLEGASCNIQGSAHTECAISSGHSNTTRIGSGSTFPSPVSTSTLPSPRPIDITAPNVFEPHYPTWHSYPPIHPTKFDTKRPVSPIRGGPFNATGVFLQQSMAFQNWVDKKNAERIQLRHGPNYEKLVDELHQYQYLADYGPTPPIRTDAKMHVAEIEKEMVEERKEFSAAELQYIRDIEKAWVSFVSIDSYEQAISRQRHLSAAPQVEPERSLSRVERLLGSDGSSLGTSSWTQRCQHTQHKMSYEEAGVEFMDLNGRGAKVLPSNPPENLPATVNGVIPWPDKPYETLIPDWFPVAEAQGNIEMNGSTVKERFNNLLNYIYQLEFAKSQHKYKEKHPDEEGILRDYKWDKQWHYPNPGWRHAHQRKRGGWWKCRKGPTASAAENKCELCLDVEISEPTPPAQILADIMGYIGEAMAVVAENDKKMVAKRKSNENHEFSGLQVFQRLVNESAKIWADNPLTTTEPETIPLGARQPWINYNPLRGLDDSQEGVATAQAYMQQMVAKNKEQERSNGKNAGKGK</sequence>
<keyword evidence="4" id="KW-1185">Reference proteome</keyword>